<dbReference type="EMBL" id="AP009386">
    <property type="protein sequence ID" value="BAG45614.1"/>
    <property type="molecule type" value="Genomic_DNA"/>
</dbReference>
<dbReference type="PANTHER" id="PTHR46112:SF3">
    <property type="entry name" value="AMINOPEPTIDASE YPDF"/>
    <property type="match status" value="1"/>
</dbReference>
<dbReference type="KEGG" id="bmu:Bmul_4767"/>
<dbReference type="Pfam" id="PF00557">
    <property type="entry name" value="Peptidase_M24"/>
    <property type="match status" value="1"/>
</dbReference>
<dbReference type="AlphaFoldDB" id="A0A0H3KK67"/>
<dbReference type="CDD" id="cd01066">
    <property type="entry name" value="APP_MetAP"/>
    <property type="match status" value="1"/>
</dbReference>
<dbReference type="Proteomes" id="UP000008815">
    <property type="component" value="Chromosome 2"/>
</dbReference>
<feature type="domain" description="Peptidase M24" evidence="1">
    <location>
        <begin position="166"/>
        <end position="382"/>
    </location>
</feature>
<protein>
    <submittedName>
        <fullName evidence="2">Peptidase</fullName>
    </submittedName>
</protein>
<dbReference type="HOGENOM" id="CLU_701661_0_0_4"/>
<dbReference type="SUPFAM" id="SSF53092">
    <property type="entry name" value="Creatinase/prolidase N-terminal domain"/>
    <property type="match status" value="1"/>
</dbReference>
<accession>A0A0H3KK67</accession>
<dbReference type="InterPro" id="IPR000994">
    <property type="entry name" value="Pept_M24"/>
</dbReference>
<dbReference type="Gene3D" id="3.40.350.10">
    <property type="entry name" value="Creatinase/prolidase N-terminal domain"/>
    <property type="match status" value="1"/>
</dbReference>
<name>A0A0H3KK67_BURM1</name>
<dbReference type="InterPro" id="IPR029149">
    <property type="entry name" value="Creatin/AminoP/Spt16_N"/>
</dbReference>
<sequence length="398" mass="44430">MIDGRLNQEFKQREAGTFRQLRAAGSDTLLLYANGHSLGTATRSHGYARYLTGWNSANQPAAIIMQQSRRPVVYVPNIFMKFLADEYYDNLDVRFVPPTCFGTTVGQHINDLVGKGGKVGYIGRNESTFAFERQLTGECTSVEFFDFERSVDALRTIKSEYEICQHRAAAELCDRLFALAFAEARSGKAAFQIQADLQREALYSGADFCTTWITAGPVADYSRFLPVECRRIPQDNDQYVVGIMLLYQGHWGHAIRMGNLGAPNRAQSDAFDTVTAMHDAMFAHIRAGAPIRDLQEVAEDVLTTRAPAGHKIFKFRFAHPLGHSYADPLPDGIQPFPQQYEQGPVYTGDFRLKPGMLLEIHPNFFAHDYAGAAIGDMVLVTDDGLEPLTAYPRQLLLL</sequence>
<dbReference type="InterPro" id="IPR036005">
    <property type="entry name" value="Creatinase/aminopeptidase-like"/>
</dbReference>
<dbReference type="InterPro" id="IPR050659">
    <property type="entry name" value="Peptidase_M24B"/>
</dbReference>
<dbReference type="KEGG" id="bmj:BMULJ_03751"/>
<dbReference type="Gene3D" id="3.90.230.10">
    <property type="entry name" value="Creatinase/methionine aminopeptidase superfamily"/>
    <property type="match status" value="1"/>
</dbReference>
<evidence type="ECO:0000259" key="1">
    <source>
        <dbReference type="Pfam" id="PF00557"/>
    </source>
</evidence>
<dbReference type="SUPFAM" id="SSF55920">
    <property type="entry name" value="Creatinase/aminopeptidase"/>
    <property type="match status" value="1"/>
</dbReference>
<dbReference type="RefSeq" id="WP_011881635.1">
    <property type="nucleotide sequence ID" value="NC_010086.1"/>
</dbReference>
<keyword evidence="3" id="KW-1185">Reference proteome</keyword>
<evidence type="ECO:0000313" key="3">
    <source>
        <dbReference type="Proteomes" id="UP000008815"/>
    </source>
</evidence>
<organism evidence="2 3">
    <name type="scientific">Burkholderia multivorans (strain ATCC 17616 / 249)</name>
    <dbReference type="NCBI Taxonomy" id="395019"/>
    <lineage>
        <taxon>Bacteria</taxon>
        <taxon>Pseudomonadati</taxon>
        <taxon>Pseudomonadota</taxon>
        <taxon>Betaproteobacteria</taxon>
        <taxon>Burkholderiales</taxon>
        <taxon>Burkholderiaceae</taxon>
        <taxon>Burkholderia</taxon>
        <taxon>Burkholderia cepacia complex</taxon>
    </lineage>
</organism>
<reference evidence="2 3" key="1">
    <citation type="submission" date="2007-04" db="EMBL/GenBank/DDBJ databases">
        <title>Complete genome sequence of Burkholderia multivorans ATCC 17616.</title>
        <authorList>
            <person name="Ohtsubo Y."/>
            <person name="Yamashita A."/>
            <person name="Kurokawa K."/>
            <person name="Takami H."/>
            <person name="Yuhara S."/>
            <person name="Nishiyama E."/>
            <person name="Endo R."/>
            <person name="Miyazaki R."/>
            <person name="Ono A."/>
            <person name="Yano K."/>
            <person name="Ito M."/>
            <person name="Sota M."/>
            <person name="Yuji N."/>
            <person name="Hattori M."/>
            <person name="Tsuda M."/>
        </authorList>
    </citation>
    <scope>NUCLEOTIDE SEQUENCE [LARGE SCALE GENOMIC DNA]</scope>
    <source>
        <strain evidence="3">ATCC 17616 / 249</strain>
    </source>
</reference>
<dbReference type="PANTHER" id="PTHR46112">
    <property type="entry name" value="AMINOPEPTIDASE"/>
    <property type="match status" value="1"/>
</dbReference>
<gene>
    <name evidence="2" type="primary">pepP</name>
    <name evidence="2" type="ordered locus">BMULJ_03751</name>
</gene>
<dbReference type="eggNOG" id="COG0006">
    <property type="taxonomic scope" value="Bacteria"/>
</dbReference>
<evidence type="ECO:0000313" key="2">
    <source>
        <dbReference type="EMBL" id="BAG45614.1"/>
    </source>
</evidence>
<proteinExistence type="predicted"/>
<dbReference type="STRING" id="395019.BMULJ_03751"/>